<comment type="caution">
    <text evidence="1">The sequence shown here is derived from an EMBL/GenBank/DDBJ whole genome shotgun (WGS) entry which is preliminary data.</text>
</comment>
<dbReference type="Proteomes" id="UP001163603">
    <property type="component" value="Chromosome 13"/>
</dbReference>
<reference evidence="2" key="1">
    <citation type="journal article" date="2023" name="G3 (Bethesda)">
        <title>Genome assembly and association tests identify interacting loci associated with vigor, precocity, and sex in interspecific pistachio rootstocks.</title>
        <authorList>
            <person name="Palmer W."/>
            <person name="Jacygrad E."/>
            <person name="Sagayaradj S."/>
            <person name="Cavanaugh K."/>
            <person name="Han R."/>
            <person name="Bertier L."/>
            <person name="Beede B."/>
            <person name="Kafkas S."/>
            <person name="Golino D."/>
            <person name="Preece J."/>
            <person name="Michelmore R."/>
        </authorList>
    </citation>
    <scope>NUCLEOTIDE SEQUENCE [LARGE SCALE GENOMIC DNA]</scope>
</reference>
<protein>
    <submittedName>
        <fullName evidence="1">Uncharacterized protein</fullName>
    </submittedName>
</protein>
<dbReference type="EMBL" id="CM047748">
    <property type="protein sequence ID" value="KAJ0014229.1"/>
    <property type="molecule type" value="Genomic_DNA"/>
</dbReference>
<accession>A0ACC0XAC8</accession>
<proteinExistence type="predicted"/>
<organism evidence="1 2">
    <name type="scientific">Pistacia integerrima</name>
    <dbReference type="NCBI Taxonomy" id="434235"/>
    <lineage>
        <taxon>Eukaryota</taxon>
        <taxon>Viridiplantae</taxon>
        <taxon>Streptophyta</taxon>
        <taxon>Embryophyta</taxon>
        <taxon>Tracheophyta</taxon>
        <taxon>Spermatophyta</taxon>
        <taxon>Magnoliopsida</taxon>
        <taxon>eudicotyledons</taxon>
        <taxon>Gunneridae</taxon>
        <taxon>Pentapetalae</taxon>
        <taxon>rosids</taxon>
        <taxon>malvids</taxon>
        <taxon>Sapindales</taxon>
        <taxon>Anacardiaceae</taxon>
        <taxon>Pistacia</taxon>
    </lineage>
</organism>
<sequence>MNVVAVLNGSTVTQFVDNKDAFDNCVNEYFQVLDVGHNGKLSRNVFRERFGRFFTLEYESPPQEIGHVYDTVFERFDENGNGNIDRSQFGALMREIMLAMARGIGNSLVLMALEQDSLLRKAVEHESASKK</sequence>
<gene>
    <name evidence="1" type="ORF">Pint_20554</name>
</gene>
<name>A0ACC0XAC8_9ROSI</name>
<evidence type="ECO:0000313" key="2">
    <source>
        <dbReference type="Proteomes" id="UP001163603"/>
    </source>
</evidence>
<keyword evidence="2" id="KW-1185">Reference proteome</keyword>
<evidence type="ECO:0000313" key="1">
    <source>
        <dbReference type="EMBL" id="KAJ0014229.1"/>
    </source>
</evidence>